<dbReference type="Gene3D" id="3.90.550.10">
    <property type="entry name" value="Spore Coat Polysaccharide Biosynthesis Protein SpsA, Chain A"/>
    <property type="match status" value="1"/>
</dbReference>
<dbReference type="EMBL" id="JAAZIL010000053">
    <property type="protein sequence ID" value="NLZ24525.1"/>
    <property type="molecule type" value="Genomic_DNA"/>
</dbReference>
<dbReference type="Pfam" id="PF00535">
    <property type="entry name" value="Glycos_transf_2"/>
    <property type="match status" value="1"/>
</dbReference>
<evidence type="ECO:0000259" key="1">
    <source>
        <dbReference type="Pfam" id="PF00535"/>
    </source>
</evidence>
<accession>A0A847VDQ3</accession>
<dbReference type="InterPro" id="IPR029044">
    <property type="entry name" value="Nucleotide-diphossugar_trans"/>
</dbReference>
<evidence type="ECO:0000313" key="2">
    <source>
        <dbReference type="EMBL" id="NLZ24525.1"/>
    </source>
</evidence>
<dbReference type="InterPro" id="IPR001173">
    <property type="entry name" value="Glyco_trans_2-like"/>
</dbReference>
<comment type="caution">
    <text evidence="2">The sequence shown here is derived from an EMBL/GenBank/DDBJ whole genome shotgun (WGS) entry which is preliminary data.</text>
</comment>
<name>A0A847VDQ3_9BACT</name>
<protein>
    <submittedName>
        <fullName evidence="2">Glycosyltransferase</fullName>
    </submittedName>
</protein>
<sequence length="243" mass="28821">NQTYKNLEIMLSDDASSDNTVNILKEYKKKDKRIKIIKNKENLGISLNMNNGIKQCTGKYIAILDSDDWAYPYRIEEQVILMESNPKIILCSGYMDICDENLEFKNRRTYPITDKDIRRAIVRYNPISHPASMWRMSALLKTQLYDEKFPICRDYDLIVRISKFGEYRNIPKSLIKYRVRKDSATGERIRETQWYSFYIQMKAVFEYDFKFTFGDGIFTICRLIATVLLPVNLQRYIANRFSK</sequence>
<feature type="domain" description="Glycosyltransferase 2-like" evidence="1">
    <location>
        <begin position="1"/>
        <end position="121"/>
    </location>
</feature>
<dbReference type="PANTHER" id="PTHR22916:SF3">
    <property type="entry name" value="UDP-GLCNAC:BETAGAL BETA-1,3-N-ACETYLGLUCOSAMINYLTRANSFERASE-LIKE PROTEIN 1"/>
    <property type="match status" value="1"/>
</dbReference>
<organism evidence="2 3">
    <name type="scientific">Candidatus Dojkabacteria bacterium</name>
    <dbReference type="NCBI Taxonomy" id="2099670"/>
    <lineage>
        <taxon>Bacteria</taxon>
        <taxon>Candidatus Dojkabacteria</taxon>
    </lineage>
</organism>
<evidence type="ECO:0000313" key="3">
    <source>
        <dbReference type="Proteomes" id="UP000564033"/>
    </source>
</evidence>
<keyword evidence="2" id="KW-0808">Transferase</keyword>
<dbReference type="SUPFAM" id="SSF53448">
    <property type="entry name" value="Nucleotide-diphospho-sugar transferases"/>
    <property type="match status" value="1"/>
</dbReference>
<proteinExistence type="predicted"/>
<dbReference type="PANTHER" id="PTHR22916">
    <property type="entry name" value="GLYCOSYLTRANSFERASE"/>
    <property type="match status" value="1"/>
</dbReference>
<dbReference type="GO" id="GO:0016758">
    <property type="term" value="F:hexosyltransferase activity"/>
    <property type="evidence" value="ECO:0007669"/>
    <property type="project" value="UniProtKB-ARBA"/>
</dbReference>
<gene>
    <name evidence="2" type="ORF">GX888_02145</name>
</gene>
<feature type="non-terminal residue" evidence="2">
    <location>
        <position position="1"/>
    </location>
</feature>
<dbReference type="Proteomes" id="UP000564033">
    <property type="component" value="Unassembled WGS sequence"/>
</dbReference>
<dbReference type="AlphaFoldDB" id="A0A847VDQ3"/>
<reference evidence="2 3" key="1">
    <citation type="journal article" date="2020" name="Biotechnol. Biofuels">
        <title>New insights from the biogas microbiome by comprehensive genome-resolved metagenomics of nearly 1600 species originating from multiple anaerobic digesters.</title>
        <authorList>
            <person name="Campanaro S."/>
            <person name="Treu L."/>
            <person name="Rodriguez-R L.M."/>
            <person name="Kovalovszki A."/>
            <person name="Ziels R.M."/>
            <person name="Maus I."/>
            <person name="Zhu X."/>
            <person name="Kougias P.G."/>
            <person name="Basile A."/>
            <person name="Luo G."/>
            <person name="Schluter A."/>
            <person name="Konstantinidis K.T."/>
            <person name="Angelidaki I."/>
        </authorList>
    </citation>
    <scope>NUCLEOTIDE SEQUENCE [LARGE SCALE GENOMIC DNA]</scope>
    <source>
        <strain evidence="2">AS19jrsBPTG_9</strain>
    </source>
</reference>